<dbReference type="EC" id="2.7.7.65" evidence="1"/>
<dbReference type="PROSITE" id="PS50887">
    <property type="entry name" value="GGDEF"/>
    <property type="match status" value="1"/>
</dbReference>
<evidence type="ECO:0000256" key="4">
    <source>
        <dbReference type="SAM" id="Phobius"/>
    </source>
</evidence>
<feature type="transmembrane region" description="Helical" evidence="4">
    <location>
        <begin position="119"/>
        <end position="141"/>
    </location>
</feature>
<feature type="region of interest" description="Disordered" evidence="3">
    <location>
        <begin position="390"/>
        <end position="415"/>
    </location>
</feature>
<dbReference type="NCBIfam" id="TIGR00254">
    <property type="entry name" value="GGDEF"/>
    <property type="match status" value="1"/>
</dbReference>
<feature type="transmembrane region" description="Helical" evidence="4">
    <location>
        <begin position="38"/>
        <end position="59"/>
    </location>
</feature>
<keyword evidence="4" id="KW-0472">Membrane</keyword>
<reference evidence="6 7" key="1">
    <citation type="submission" date="2024-06" db="EMBL/GenBank/DDBJ databases">
        <title>Genomic Encyclopedia of Type Strains, Phase IV (KMG-IV): sequencing the most valuable type-strain genomes for metagenomic binning, comparative biology and taxonomic classification.</title>
        <authorList>
            <person name="Goeker M."/>
        </authorList>
    </citation>
    <scope>NUCLEOTIDE SEQUENCE [LARGE SCALE GENOMIC DNA]</scope>
    <source>
        <strain evidence="6 7">DSM 27865</strain>
    </source>
</reference>
<dbReference type="SUPFAM" id="SSF55073">
    <property type="entry name" value="Nucleotide cyclase"/>
    <property type="match status" value="1"/>
</dbReference>
<dbReference type="Proteomes" id="UP001549076">
    <property type="component" value="Unassembled WGS sequence"/>
</dbReference>
<proteinExistence type="predicted"/>
<sequence length="415" mass="45307">MDDTTVRMTLTLIGPGTLAVFGCVFAAAWAIDRKRPYLLLLAGACALLVVGACVQIVYWPRTPGANALVSCIFYTSAVLLTAEGLLKRSGRRLGLGWGLAAGAGIVGLVWYFYYVDRNLLARVYVMNFGYGLILLWATVRLRHLWRARFVDRALFVVLLAFSAQFFVRTMLTIGFEAPPLGARAFGQTLFWQTLQLSMAVLGSALAVAILAVAILAAAVMDVIDDLRRERDSDRLTGVFNRRGFEERAKAIFAGEWQRPLSLVLCDIDHFKRINDTFGHGAGDTVLNLFGALLAEAAGPGNPVGRIGGEEFAILLHGQTSADAMRWVELLRAAIGEVSFGEMDGKMQVTASFGIAEAMERDTLSTLTKRADARLYRAKQGGRNRAVAFEGTPIIAPLQPDDAERPHGPRAWLGRQ</sequence>
<dbReference type="RefSeq" id="WP_354192555.1">
    <property type="nucleotide sequence ID" value="NZ_JBEPML010000002.1"/>
</dbReference>
<dbReference type="InterPro" id="IPR029787">
    <property type="entry name" value="Nucleotide_cyclase"/>
</dbReference>
<evidence type="ECO:0000259" key="5">
    <source>
        <dbReference type="PROSITE" id="PS50887"/>
    </source>
</evidence>
<dbReference type="Gene3D" id="3.30.70.270">
    <property type="match status" value="1"/>
</dbReference>
<keyword evidence="4" id="KW-1133">Transmembrane helix</keyword>
<dbReference type="InterPro" id="IPR000160">
    <property type="entry name" value="GGDEF_dom"/>
</dbReference>
<evidence type="ECO:0000313" key="6">
    <source>
        <dbReference type="EMBL" id="MET3790396.1"/>
    </source>
</evidence>
<dbReference type="Pfam" id="PF00990">
    <property type="entry name" value="GGDEF"/>
    <property type="match status" value="1"/>
</dbReference>
<keyword evidence="4" id="KW-0812">Transmembrane</keyword>
<dbReference type="InterPro" id="IPR043128">
    <property type="entry name" value="Rev_trsase/Diguanyl_cyclase"/>
</dbReference>
<keyword evidence="7" id="KW-1185">Reference proteome</keyword>
<feature type="domain" description="GGDEF" evidence="5">
    <location>
        <begin position="258"/>
        <end position="390"/>
    </location>
</feature>
<feature type="transmembrane region" description="Helical" evidence="4">
    <location>
        <begin position="93"/>
        <end position="113"/>
    </location>
</feature>
<name>A0ABV2MUC5_9HYPH</name>
<dbReference type="InterPro" id="IPR050469">
    <property type="entry name" value="Diguanylate_Cyclase"/>
</dbReference>
<protein>
    <recommendedName>
        <fullName evidence="1">diguanylate cyclase</fullName>
        <ecNumber evidence="1">2.7.7.65</ecNumber>
    </recommendedName>
</protein>
<feature type="transmembrane region" description="Helical" evidence="4">
    <location>
        <begin position="65"/>
        <end position="86"/>
    </location>
</feature>
<dbReference type="PANTHER" id="PTHR45138">
    <property type="entry name" value="REGULATORY COMPONENTS OF SENSORY TRANSDUCTION SYSTEM"/>
    <property type="match status" value="1"/>
</dbReference>
<evidence type="ECO:0000313" key="7">
    <source>
        <dbReference type="Proteomes" id="UP001549076"/>
    </source>
</evidence>
<dbReference type="PANTHER" id="PTHR45138:SF9">
    <property type="entry name" value="DIGUANYLATE CYCLASE DGCM-RELATED"/>
    <property type="match status" value="1"/>
</dbReference>
<comment type="caution">
    <text evidence="6">The sequence shown here is derived from an EMBL/GenBank/DDBJ whole genome shotgun (WGS) entry which is preliminary data.</text>
</comment>
<organism evidence="6 7">
    <name type="scientific">Aquamicrobium terrae</name>
    <dbReference type="NCBI Taxonomy" id="1324945"/>
    <lineage>
        <taxon>Bacteria</taxon>
        <taxon>Pseudomonadati</taxon>
        <taxon>Pseudomonadota</taxon>
        <taxon>Alphaproteobacteria</taxon>
        <taxon>Hyphomicrobiales</taxon>
        <taxon>Phyllobacteriaceae</taxon>
        <taxon>Aquamicrobium</taxon>
    </lineage>
</organism>
<dbReference type="PROSITE" id="PS51257">
    <property type="entry name" value="PROKAR_LIPOPROTEIN"/>
    <property type="match status" value="1"/>
</dbReference>
<dbReference type="SMART" id="SM00267">
    <property type="entry name" value="GGDEF"/>
    <property type="match status" value="1"/>
</dbReference>
<feature type="transmembrane region" description="Helical" evidence="4">
    <location>
        <begin position="12"/>
        <end position="31"/>
    </location>
</feature>
<gene>
    <name evidence="6" type="ORF">ABID37_000587</name>
</gene>
<feature type="transmembrane region" description="Helical" evidence="4">
    <location>
        <begin position="153"/>
        <end position="175"/>
    </location>
</feature>
<comment type="catalytic activity">
    <reaction evidence="2">
        <text>2 GTP = 3',3'-c-di-GMP + 2 diphosphate</text>
        <dbReference type="Rhea" id="RHEA:24898"/>
        <dbReference type="ChEBI" id="CHEBI:33019"/>
        <dbReference type="ChEBI" id="CHEBI:37565"/>
        <dbReference type="ChEBI" id="CHEBI:58805"/>
        <dbReference type="EC" id="2.7.7.65"/>
    </reaction>
</comment>
<feature type="transmembrane region" description="Helical" evidence="4">
    <location>
        <begin position="195"/>
        <end position="220"/>
    </location>
</feature>
<dbReference type="EMBL" id="JBEPML010000002">
    <property type="protein sequence ID" value="MET3790396.1"/>
    <property type="molecule type" value="Genomic_DNA"/>
</dbReference>
<evidence type="ECO:0000256" key="2">
    <source>
        <dbReference type="ARBA" id="ARBA00034247"/>
    </source>
</evidence>
<evidence type="ECO:0000256" key="3">
    <source>
        <dbReference type="SAM" id="MobiDB-lite"/>
    </source>
</evidence>
<evidence type="ECO:0000256" key="1">
    <source>
        <dbReference type="ARBA" id="ARBA00012528"/>
    </source>
</evidence>
<accession>A0ABV2MUC5</accession>
<dbReference type="CDD" id="cd01949">
    <property type="entry name" value="GGDEF"/>
    <property type="match status" value="1"/>
</dbReference>